<evidence type="ECO:0000256" key="1">
    <source>
        <dbReference type="ARBA" id="ARBA00008950"/>
    </source>
</evidence>
<dbReference type="Gene3D" id="3.60.21.10">
    <property type="match status" value="1"/>
</dbReference>
<reference evidence="3 4" key="1">
    <citation type="submission" date="2019-02" db="EMBL/GenBank/DDBJ databases">
        <title>Deep-cultivation of Planctomycetes and their phenomic and genomic characterization uncovers novel biology.</title>
        <authorList>
            <person name="Wiegand S."/>
            <person name="Jogler M."/>
            <person name="Boedeker C."/>
            <person name="Pinto D."/>
            <person name="Vollmers J."/>
            <person name="Rivas-Marin E."/>
            <person name="Kohn T."/>
            <person name="Peeters S.H."/>
            <person name="Heuer A."/>
            <person name="Rast P."/>
            <person name="Oberbeckmann S."/>
            <person name="Bunk B."/>
            <person name="Jeske O."/>
            <person name="Meyerdierks A."/>
            <person name="Storesund J.E."/>
            <person name="Kallscheuer N."/>
            <person name="Luecker S."/>
            <person name="Lage O.M."/>
            <person name="Pohl T."/>
            <person name="Merkel B.J."/>
            <person name="Hornburger P."/>
            <person name="Mueller R.-W."/>
            <person name="Bruemmer F."/>
            <person name="Labrenz M."/>
            <person name="Spormann A.M."/>
            <person name="Op den Camp H."/>
            <person name="Overmann J."/>
            <person name="Amann R."/>
            <person name="Jetten M.S.M."/>
            <person name="Mascher T."/>
            <person name="Medema M.H."/>
            <person name="Devos D.P."/>
            <person name="Kaster A.-K."/>
            <person name="Ovreas L."/>
            <person name="Rohde M."/>
            <person name="Galperin M.Y."/>
            <person name="Jogler C."/>
        </authorList>
    </citation>
    <scope>NUCLEOTIDE SEQUENCE [LARGE SCALE GENOMIC DNA]</scope>
    <source>
        <strain evidence="3 4">ETA_A8</strain>
    </source>
</reference>
<organism evidence="3 4">
    <name type="scientific">Anatilimnocola aggregata</name>
    <dbReference type="NCBI Taxonomy" id="2528021"/>
    <lineage>
        <taxon>Bacteria</taxon>
        <taxon>Pseudomonadati</taxon>
        <taxon>Planctomycetota</taxon>
        <taxon>Planctomycetia</taxon>
        <taxon>Pirellulales</taxon>
        <taxon>Pirellulaceae</taxon>
        <taxon>Anatilimnocola</taxon>
    </lineage>
</organism>
<evidence type="ECO:0000313" key="3">
    <source>
        <dbReference type="EMBL" id="QDU28636.1"/>
    </source>
</evidence>
<protein>
    <submittedName>
        <fullName evidence="3">Calcineurin-like phosphoesterase superfamily domain protein</fullName>
    </submittedName>
</protein>
<sequence length="201" mass="23245">MKLGLITDIHEQVDDLRVALARFKQERVDQIVMIGDVIELGERLDETCRLLLESKAIGVWGNHDYGLCVDPPQELQRKYSRDVFEFMGKLRPSLEIEGCYFSHVEPWLNPESLFDLWYYDGPPDEHGKLWRIFHAVPNRLMFAGHFHKWLLASPDQIHDWHGEKAVKLDQGRYFVVIGAVCDGCFATFDTVTSELVPLSSR</sequence>
<dbReference type="EMBL" id="CP036274">
    <property type="protein sequence ID" value="QDU28636.1"/>
    <property type="molecule type" value="Genomic_DNA"/>
</dbReference>
<dbReference type="SUPFAM" id="SSF56300">
    <property type="entry name" value="Metallo-dependent phosphatases"/>
    <property type="match status" value="1"/>
</dbReference>
<feature type="domain" description="Calcineurin-like phosphoesterase" evidence="2">
    <location>
        <begin position="1"/>
        <end position="151"/>
    </location>
</feature>
<dbReference type="InterPro" id="IPR024654">
    <property type="entry name" value="Calcineurin-like_PHP_lpxH"/>
</dbReference>
<name>A0A517YEH5_9BACT</name>
<evidence type="ECO:0000313" key="4">
    <source>
        <dbReference type="Proteomes" id="UP000315017"/>
    </source>
</evidence>
<dbReference type="KEGG" id="aagg:ETAA8_37390"/>
<dbReference type="OrthoDB" id="276157at2"/>
<dbReference type="Proteomes" id="UP000315017">
    <property type="component" value="Chromosome"/>
</dbReference>
<accession>A0A517YEH5</accession>
<dbReference type="Pfam" id="PF12850">
    <property type="entry name" value="Metallophos_2"/>
    <property type="match status" value="1"/>
</dbReference>
<dbReference type="AlphaFoldDB" id="A0A517YEH5"/>
<evidence type="ECO:0000259" key="2">
    <source>
        <dbReference type="Pfam" id="PF12850"/>
    </source>
</evidence>
<gene>
    <name evidence="3" type="ORF">ETAA8_37390</name>
</gene>
<comment type="similarity">
    <text evidence="1">Belongs to the metallophosphoesterase superfamily. YfcE family.</text>
</comment>
<dbReference type="InterPro" id="IPR029052">
    <property type="entry name" value="Metallo-depent_PP-like"/>
</dbReference>
<keyword evidence="4" id="KW-1185">Reference proteome</keyword>
<dbReference type="RefSeq" id="WP_145091255.1">
    <property type="nucleotide sequence ID" value="NZ_CP036274.1"/>
</dbReference>
<proteinExistence type="inferred from homology"/>